<evidence type="ECO:0008006" key="4">
    <source>
        <dbReference type="Google" id="ProtNLM"/>
    </source>
</evidence>
<protein>
    <recommendedName>
        <fullName evidence="4">Methyltransferase type 11 domain-containing protein</fullName>
    </recommendedName>
</protein>
<proteinExistence type="predicted"/>
<evidence type="ECO:0000256" key="1">
    <source>
        <dbReference type="SAM" id="MobiDB-lite"/>
    </source>
</evidence>
<evidence type="ECO:0000313" key="2">
    <source>
        <dbReference type="EMBL" id="CAK8988474.1"/>
    </source>
</evidence>
<comment type="caution">
    <text evidence="2">The sequence shown here is derived from an EMBL/GenBank/DDBJ whole genome shotgun (WGS) entry which is preliminary data.</text>
</comment>
<keyword evidence="3" id="KW-1185">Reference proteome</keyword>
<organism evidence="2 3">
    <name type="scientific">Durusdinium trenchii</name>
    <dbReference type="NCBI Taxonomy" id="1381693"/>
    <lineage>
        <taxon>Eukaryota</taxon>
        <taxon>Sar</taxon>
        <taxon>Alveolata</taxon>
        <taxon>Dinophyceae</taxon>
        <taxon>Suessiales</taxon>
        <taxon>Symbiodiniaceae</taxon>
        <taxon>Durusdinium</taxon>
    </lineage>
</organism>
<accession>A0ABP0HH15</accession>
<dbReference type="Proteomes" id="UP001642484">
    <property type="component" value="Unassembled WGS sequence"/>
</dbReference>
<sequence length="447" mass="49962">MELAKEPYFASTPCTLGSLRAAVGRQLAEALCPPATARSERSERSGATVLQSAVAQQPPRPHCGRQYLGPVAAAGHLAMPRPTTPASGWPADLTARAGVGVRGLVPWGTLFESFMTCLVEPSRNGLYQFCVVGLDANHPGNPRYLAWEPTGYFDRWFCGDEVESRLALQRSHKVYKEGELRKAVRWPDAADPYKSLVHSGNLPELDAQGLPVITAACKHRPRTSIDLMGPLLHEWKRLWLVQRGRTPKLLVLDGSGRLAMHLQDSLKHVEVVAADVKRRLEPKPLRSLWDKCRLSVDDVILKTTPPELKLPANNFDIIILPFVLHRLFDGDTDSLLALLRDALRCCSCQVLVAEDLTGETLRKWRPIVQGDWSAKILLDGVLPHGEVRDHFLSPIMDSTDRRLPQEKQTWSSKIGTSFSVEVLERNKRSVNAWEKFCRVLFVLSECR</sequence>
<reference evidence="2 3" key="1">
    <citation type="submission" date="2024-02" db="EMBL/GenBank/DDBJ databases">
        <authorList>
            <person name="Chen Y."/>
            <person name="Shah S."/>
            <person name="Dougan E. K."/>
            <person name="Thang M."/>
            <person name="Chan C."/>
        </authorList>
    </citation>
    <scope>NUCLEOTIDE SEQUENCE [LARGE SCALE GENOMIC DNA]</scope>
</reference>
<gene>
    <name evidence="2" type="ORF">CCMP2556_LOCUS1277</name>
</gene>
<evidence type="ECO:0000313" key="3">
    <source>
        <dbReference type="Proteomes" id="UP001642484"/>
    </source>
</evidence>
<name>A0ABP0HH15_9DINO</name>
<dbReference type="SUPFAM" id="SSF53335">
    <property type="entry name" value="S-adenosyl-L-methionine-dependent methyltransferases"/>
    <property type="match status" value="1"/>
</dbReference>
<dbReference type="InterPro" id="IPR029063">
    <property type="entry name" value="SAM-dependent_MTases_sf"/>
</dbReference>
<dbReference type="EMBL" id="CAXAMN010000436">
    <property type="protein sequence ID" value="CAK8988474.1"/>
    <property type="molecule type" value="Genomic_DNA"/>
</dbReference>
<feature type="region of interest" description="Disordered" evidence="1">
    <location>
        <begin position="35"/>
        <end position="61"/>
    </location>
</feature>